<evidence type="ECO:0000313" key="2">
    <source>
        <dbReference type="Proteomes" id="UP000631694"/>
    </source>
</evidence>
<dbReference type="AlphaFoldDB" id="A0A931I2L0"/>
<dbReference type="Gene3D" id="1.10.10.800">
    <property type="match status" value="1"/>
</dbReference>
<dbReference type="Gene3D" id="3.40.50.1820">
    <property type="entry name" value="alpha/beta hydrolase"/>
    <property type="match status" value="1"/>
</dbReference>
<keyword evidence="2" id="KW-1185">Reference proteome</keyword>
<dbReference type="InterPro" id="IPR051411">
    <property type="entry name" value="Polyketide_trans_af380"/>
</dbReference>
<dbReference type="PANTHER" id="PTHR47751">
    <property type="entry name" value="SUPERFAMILY HYDROLASE, PUTATIVE (AFU_ORTHOLOGUE AFUA_2G16580)-RELATED"/>
    <property type="match status" value="1"/>
</dbReference>
<keyword evidence="1" id="KW-0378">Hydrolase</keyword>
<dbReference type="PANTHER" id="PTHR47751:SF1">
    <property type="entry name" value="SUPERFAMILY HYDROLASE, PUTATIVE (AFU_ORTHOLOGUE AFUA_2G16580)-RELATED"/>
    <property type="match status" value="1"/>
</dbReference>
<reference evidence="1" key="1">
    <citation type="submission" date="2020-12" db="EMBL/GenBank/DDBJ databases">
        <title>Methylobrevis albus sp. nov., isolated from fresh water lack sediment.</title>
        <authorList>
            <person name="Zou Q."/>
        </authorList>
    </citation>
    <scope>NUCLEOTIDE SEQUENCE</scope>
    <source>
        <strain evidence="1">L22</strain>
    </source>
</reference>
<gene>
    <name evidence="1" type="ORF">I5731_14760</name>
</gene>
<proteinExistence type="predicted"/>
<comment type="caution">
    <text evidence="1">The sequence shown here is derived from an EMBL/GenBank/DDBJ whole genome shotgun (WGS) entry which is preliminary data.</text>
</comment>
<dbReference type="SUPFAM" id="SSF53474">
    <property type="entry name" value="alpha/beta-Hydrolases"/>
    <property type="match status" value="1"/>
</dbReference>
<dbReference type="GO" id="GO:0016787">
    <property type="term" value="F:hydrolase activity"/>
    <property type="evidence" value="ECO:0007669"/>
    <property type="project" value="UniProtKB-KW"/>
</dbReference>
<dbReference type="Proteomes" id="UP000631694">
    <property type="component" value="Unassembled WGS sequence"/>
</dbReference>
<evidence type="ECO:0000313" key="1">
    <source>
        <dbReference type="EMBL" id="MBH0239087.1"/>
    </source>
</evidence>
<dbReference type="EMBL" id="JADZLT010000052">
    <property type="protein sequence ID" value="MBH0239087.1"/>
    <property type="molecule type" value="Genomic_DNA"/>
</dbReference>
<name>A0A931I2L0_9HYPH</name>
<dbReference type="InterPro" id="IPR029058">
    <property type="entry name" value="AB_hydrolase_fold"/>
</dbReference>
<protein>
    <submittedName>
        <fullName evidence="1">Alpha/beta hydrolase</fullName>
    </submittedName>
</protein>
<organism evidence="1 2">
    <name type="scientific">Methylobrevis albus</name>
    <dbReference type="NCBI Taxonomy" id="2793297"/>
    <lineage>
        <taxon>Bacteria</taxon>
        <taxon>Pseudomonadati</taxon>
        <taxon>Pseudomonadota</taxon>
        <taxon>Alphaproteobacteria</taxon>
        <taxon>Hyphomicrobiales</taxon>
        <taxon>Pleomorphomonadaceae</taxon>
        <taxon>Methylobrevis</taxon>
    </lineage>
</organism>
<sequence>MTATGHPFTFQNGANDIAAVLHVPNDFDEAGSFPAIVVGTPGSSVKEQIGANYASRLAARGFLALTFDPSFQGESGSTPRNLESPAARVEDIRCAADCLTTLPFVDAERLGLLGVCAGGGYAVEAALSDRRFKALGTVVGGNIGAALRRIFGREGVRDTLEAVGRQRAAEARGGAERQNPWIPDSVAEAEAAGIVDPELLSAIRFYREPPYRHPNSTNRLLFKSFGQLLSYDAFALVPELLTLPLQVIVAGTRGATGQYEDGETLYQRAPSAEKDFFVIEGAGHYDMYHVAEYLDRAIDQLVPFYTRHLGG</sequence>
<accession>A0A931I2L0</accession>